<dbReference type="CDD" id="cd03127">
    <property type="entry name" value="tetraspanin_LEL"/>
    <property type="match status" value="2"/>
</dbReference>
<evidence type="ECO:0000256" key="2">
    <source>
        <dbReference type="ARBA" id="ARBA00022692"/>
    </source>
</evidence>
<evidence type="ECO:0000256" key="3">
    <source>
        <dbReference type="ARBA" id="ARBA00022989"/>
    </source>
</evidence>
<dbReference type="EMBL" id="UYSG01011079">
    <property type="protein sequence ID" value="VDL60762.1"/>
    <property type="molecule type" value="Genomic_DNA"/>
</dbReference>
<feature type="transmembrane region" description="Helical" evidence="5">
    <location>
        <begin position="219"/>
        <end position="236"/>
    </location>
</feature>
<dbReference type="STRING" id="6216.A0A158QF71"/>
<feature type="transmembrane region" description="Helical" evidence="5">
    <location>
        <begin position="12"/>
        <end position="34"/>
    </location>
</feature>
<dbReference type="InterPro" id="IPR018499">
    <property type="entry name" value="Tetraspanin/Peripherin"/>
</dbReference>
<dbReference type="Gene3D" id="1.10.1450.10">
    <property type="entry name" value="Tetraspanin"/>
    <property type="match status" value="2"/>
</dbReference>
<feature type="transmembrane region" description="Helical" evidence="5">
    <location>
        <begin position="46"/>
        <end position="68"/>
    </location>
</feature>
<dbReference type="WBParaSite" id="HDID_0000844601-mRNA-1">
    <property type="protein sequence ID" value="HDID_0000844601-mRNA-1"/>
    <property type="gene ID" value="HDID_0000844601"/>
</dbReference>
<reference evidence="6 7" key="2">
    <citation type="submission" date="2018-11" db="EMBL/GenBank/DDBJ databases">
        <authorList>
            <consortium name="Pathogen Informatics"/>
        </authorList>
    </citation>
    <scope>NUCLEOTIDE SEQUENCE [LARGE SCALE GENOMIC DNA]</scope>
</reference>
<dbReference type="SUPFAM" id="SSF48652">
    <property type="entry name" value="Tetraspanin"/>
    <property type="match status" value="2"/>
</dbReference>
<evidence type="ECO:0000313" key="8">
    <source>
        <dbReference type="WBParaSite" id="HDID_0000844601-mRNA-1"/>
    </source>
</evidence>
<sequence>MDCGGKFLKFLVFFFNAIVFIGGGVMGGYGIYLLVEAKQAAGSVSIVLPAFITTFGLLLFTIGFLGCFGACYNNTCMLKTFAAIVGFLLICEVICAIILLVYRHDFVDLVGNELKKTISSIESGQLDSKDALVENLYKMQEELECCGGTGPSDWTNIPDSCYEGGDKTLTQYKTGCAQAMYEKVKDSALIVGVIIIVVALIQIGAIICAACLAKKVNEYEKLGGGMIAGCGIYVLVEAKQTGGTVSVVLPASITAFGLLLFLVGFLGCFGACCDNACMLITFAIVVGLLVVTEIVCGALILVYRNDFVRVLGDHLAKFIEDYENDVLPDTIQYNNASIVAIEKLQKDFKCCGGRGPKDWKTVPSSCLNASNDNPYTLGCAQAIYNEFKDSTLVVGIIILVVALIQIGAIICASCLAKKVNE</sequence>
<feature type="transmembrane region" description="Helical" evidence="5">
    <location>
        <begin position="188"/>
        <end position="212"/>
    </location>
</feature>
<evidence type="ECO:0000313" key="6">
    <source>
        <dbReference type="EMBL" id="VDL60762.1"/>
    </source>
</evidence>
<gene>
    <name evidence="6" type="ORF">HDID_LOCUS8444</name>
</gene>
<evidence type="ECO:0000256" key="1">
    <source>
        <dbReference type="ARBA" id="ARBA00004141"/>
    </source>
</evidence>
<proteinExistence type="predicted"/>
<dbReference type="PANTHER" id="PTHR19282">
    <property type="entry name" value="TETRASPANIN"/>
    <property type="match status" value="1"/>
</dbReference>
<organism evidence="8">
    <name type="scientific">Hymenolepis diminuta</name>
    <name type="common">Rat tapeworm</name>
    <dbReference type="NCBI Taxonomy" id="6216"/>
    <lineage>
        <taxon>Eukaryota</taxon>
        <taxon>Metazoa</taxon>
        <taxon>Spiralia</taxon>
        <taxon>Lophotrochozoa</taxon>
        <taxon>Platyhelminthes</taxon>
        <taxon>Cestoda</taxon>
        <taxon>Eucestoda</taxon>
        <taxon>Cyclophyllidea</taxon>
        <taxon>Hymenolepididae</taxon>
        <taxon>Hymenolepis</taxon>
    </lineage>
</organism>
<keyword evidence="2 5" id="KW-0812">Transmembrane</keyword>
<feature type="transmembrane region" description="Helical" evidence="5">
    <location>
        <begin position="392"/>
        <end position="416"/>
    </location>
</feature>
<feature type="transmembrane region" description="Helical" evidence="5">
    <location>
        <begin position="279"/>
        <end position="303"/>
    </location>
</feature>
<dbReference type="AlphaFoldDB" id="A0A158QF71"/>
<accession>A0A158QF71</accession>
<feature type="transmembrane region" description="Helical" evidence="5">
    <location>
        <begin position="80"/>
        <end position="102"/>
    </location>
</feature>
<comment type="subcellular location">
    <subcellularLocation>
        <location evidence="1">Membrane</location>
        <topology evidence="1">Multi-pass membrane protein</topology>
    </subcellularLocation>
</comment>
<dbReference type="OrthoDB" id="10033535at2759"/>
<evidence type="ECO:0000313" key="7">
    <source>
        <dbReference type="Proteomes" id="UP000274504"/>
    </source>
</evidence>
<dbReference type="PRINTS" id="PR00259">
    <property type="entry name" value="TMFOUR"/>
</dbReference>
<keyword evidence="3 5" id="KW-1133">Transmembrane helix</keyword>
<keyword evidence="4 5" id="KW-0472">Membrane</keyword>
<dbReference type="GO" id="GO:0005886">
    <property type="term" value="C:plasma membrane"/>
    <property type="evidence" value="ECO:0007669"/>
    <property type="project" value="TreeGrafter"/>
</dbReference>
<dbReference type="InterPro" id="IPR008952">
    <property type="entry name" value="Tetraspanin_EC2_sf"/>
</dbReference>
<evidence type="ECO:0000256" key="4">
    <source>
        <dbReference type="ARBA" id="ARBA00023136"/>
    </source>
</evidence>
<dbReference type="PANTHER" id="PTHR19282:SF544">
    <property type="entry name" value="TETRASPANIN"/>
    <property type="match status" value="1"/>
</dbReference>
<dbReference type="Pfam" id="PF00335">
    <property type="entry name" value="Tetraspanin"/>
    <property type="match status" value="2"/>
</dbReference>
<feature type="transmembrane region" description="Helical" evidence="5">
    <location>
        <begin position="248"/>
        <end position="272"/>
    </location>
</feature>
<evidence type="ECO:0000256" key="5">
    <source>
        <dbReference type="SAM" id="Phobius"/>
    </source>
</evidence>
<protein>
    <submittedName>
        <fullName evidence="8">Tetraspanin</fullName>
    </submittedName>
</protein>
<reference evidence="8" key="1">
    <citation type="submission" date="2016-04" db="UniProtKB">
        <authorList>
            <consortium name="WormBaseParasite"/>
        </authorList>
    </citation>
    <scope>IDENTIFICATION</scope>
</reference>
<name>A0A158QF71_HYMDI</name>
<dbReference type="Proteomes" id="UP000274504">
    <property type="component" value="Unassembled WGS sequence"/>
</dbReference>